<dbReference type="PANTHER" id="PTHR42921">
    <property type="entry name" value="ACETOACETYL-COA SYNTHETASE"/>
    <property type="match status" value="1"/>
</dbReference>
<evidence type="ECO:0008006" key="2">
    <source>
        <dbReference type="Google" id="ProtNLM"/>
    </source>
</evidence>
<dbReference type="Gene3D" id="3.40.50.12780">
    <property type="entry name" value="N-terminal domain of ligase-like"/>
    <property type="match status" value="1"/>
</dbReference>
<dbReference type="GO" id="GO:0030729">
    <property type="term" value="F:acetoacetate-CoA ligase activity"/>
    <property type="evidence" value="ECO:0007669"/>
    <property type="project" value="TreeGrafter"/>
</dbReference>
<reference evidence="1" key="1">
    <citation type="submission" date="2018-05" db="EMBL/GenBank/DDBJ databases">
        <authorList>
            <person name="Lanie J.A."/>
            <person name="Ng W.-L."/>
            <person name="Kazmierczak K.M."/>
            <person name="Andrzejewski T.M."/>
            <person name="Davidsen T.M."/>
            <person name="Wayne K.J."/>
            <person name="Tettelin H."/>
            <person name="Glass J.I."/>
            <person name="Rusch D."/>
            <person name="Podicherti R."/>
            <person name="Tsui H.-C.T."/>
            <person name="Winkler M.E."/>
        </authorList>
    </citation>
    <scope>NUCLEOTIDE SEQUENCE</scope>
</reference>
<feature type="non-terminal residue" evidence="1">
    <location>
        <position position="113"/>
    </location>
</feature>
<sequence>MSKKLWEASQRIKFSSNLYSFEQYISKKYSKKFNQNYSSILKWSISNPGKFWDSVWDYCSIKGQKGKKKLIKSKVFYKNKFLPKSKLNFSENLLSKNNKDKAITFISENGFRE</sequence>
<gene>
    <name evidence="1" type="ORF">METZ01_LOCUS123648</name>
</gene>
<accession>A0A381Y199</accession>
<protein>
    <recommendedName>
        <fullName evidence="2">Acetyl-coenzyme A synthetase N-terminal domain-containing protein</fullName>
    </recommendedName>
</protein>
<organism evidence="1">
    <name type="scientific">marine metagenome</name>
    <dbReference type="NCBI Taxonomy" id="408172"/>
    <lineage>
        <taxon>unclassified sequences</taxon>
        <taxon>metagenomes</taxon>
        <taxon>ecological metagenomes</taxon>
    </lineage>
</organism>
<dbReference type="EMBL" id="UINC01017145">
    <property type="protein sequence ID" value="SVA70794.1"/>
    <property type="molecule type" value="Genomic_DNA"/>
</dbReference>
<evidence type="ECO:0000313" key="1">
    <source>
        <dbReference type="EMBL" id="SVA70794.1"/>
    </source>
</evidence>
<name>A0A381Y199_9ZZZZ</name>
<dbReference type="InterPro" id="IPR042099">
    <property type="entry name" value="ANL_N_sf"/>
</dbReference>
<proteinExistence type="predicted"/>
<dbReference type="AlphaFoldDB" id="A0A381Y199"/>
<dbReference type="PANTHER" id="PTHR42921:SF1">
    <property type="entry name" value="ACETOACETYL-COA SYNTHETASE"/>
    <property type="match status" value="1"/>
</dbReference>